<feature type="transmembrane region" description="Helical" evidence="1">
    <location>
        <begin position="168"/>
        <end position="190"/>
    </location>
</feature>
<keyword evidence="1" id="KW-0812">Transmembrane</keyword>
<gene>
    <name evidence="2" type="ORF">DSM112329_00473</name>
</gene>
<dbReference type="EMBL" id="CP114014">
    <property type="protein sequence ID" value="XAY03653.1"/>
    <property type="molecule type" value="Genomic_DNA"/>
</dbReference>
<proteinExistence type="predicted"/>
<dbReference type="RefSeq" id="WP_354700208.1">
    <property type="nucleotide sequence ID" value="NZ_CP114014.1"/>
</dbReference>
<dbReference type="KEGG" id="parq:DSM112329_00473"/>
<feature type="transmembrane region" description="Helical" evidence="1">
    <location>
        <begin position="109"/>
        <end position="129"/>
    </location>
</feature>
<feature type="transmembrane region" description="Helical" evidence="1">
    <location>
        <begin position="202"/>
        <end position="229"/>
    </location>
</feature>
<feature type="transmembrane region" description="Helical" evidence="1">
    <location>
        <begin position="296"/>
        <end position="315"/>
    </location>
</feature>
<feature type="transmembrane region" description="Helical" evidence="1">
    <location>
        <begin position="75"/>
        <end position="97"/>
    </location>
</feature>
<keyword evidence="1" id="KW-1133">Transmembrane helix</keyword>
<dbReference type="InterPro" id="IPR033459">
    <property type="entry name" value="AveC-like"/>
</dbReference>
<feature type="transmembrane region" description="Helical" evidence="1">
    <location>
        <begin position="34"/>
        <end position="55"/>
    </location>
</feature>
<accession>A0AAU7APP4</accession>
<name>A0AAU7APP4_9ACTN</name>
<feature type="transmembrane region" description="Helical" evidence="1">
    <location>
        <begin position="249"/>
        <end position="270"/>
    </location>
</feature>
<protein>
    <recommendedName>
        <fullName evidence="3">Spirocyclase, AveC family</fullName>
    </recommendedName>
</protein>
<evidence type="ECO:0008006" key="3">
    <source>
        <dbReference type="Google" id="ProtNLM"/>
    </source>
</evidence>
<dbReference type="Pfam" id="PF17198">
    <property type="entry name" value="AveC_like"/>
    <property type="match status" value="1"/>
</dbReference>
<keyword evidence="1" id="KW-0472">Membrane</keyword>
<dbReference type="AlphaFoldDB" id="A0AAU7APP4"/>
<reference evidence="2" key="1">
    <citation type="submission" date="2022-12" db="EMBL/GenBank/DDBJ databases">
        <title>Paraconexibacter alkalitolerans sp. nov. and Baekduia alba sp. nov., isolated from soil and emended description of the genera Paraconexibacter (Chun et al., 2020) and Baekduia (An et al., 2020).</title>
        <authorList>
            <person name="Vieira S."/>
            <person name="Huber K.J."/>
            <person name="Geppert A."/>
            <person name="Wolf J."/>
            <person name="Neumann-Schaal M."/>
            <person name="Muesken M."/>
            <person name="Overmann J."/>
        </authorList>
    </citation>
    <scope>NUCLEOTIDE SEQUENCE</scope>
    <source>
        <strain evidence="2">AEG42_29</strain>
    </source>
</reference>
<evidence type="ECO:0000256" key="1">
    <source>
        <dbReference type="SAM" id="Phobius"/>
    </source>
</evidence>
<sequence>MAVESRPLDAPELSAFGTAGIVVDAPNEKKPIKAWAAFGALWFAFYAYLAIAWVTGPDFKRVDGGETALPGWMDLFFKIYMPLGIVATIGVLYWFAFRPRLKEKRWTTDGLMLLSFIGLWFQDPFINWYQPTFTYNAHLFNMGSWVGSVPGWQSISAGSPGQQFQEPLAFIIPAYLYMLFPISVICAFVMRKAKAKWPNLGMLGLISISLVFGFLLDLICEGAWVRLGIYNYWATDPSWTLFAGKYYQFPVYESIFTAFWVTGFGCLLFFKDDKGYSFAERGVDEIRASPGIKTGMRFLAILGAGSLIYVVTYNVPYQFFNLQGHSWPKSVQERSYYTNGICGPKTDQACPSTNLPLSRKDAVHFDPSGKLIVPKGITPASDTAKKFRPKG</sequence>
<organism evidence="2">
    <name type="scientific">Paraconexibacter sp. AEG42_29</name>
    <dbReference type="NCBI Taxonomy" id="2997339"/>
    <lineage>
        <taxon>Bacteria</taxon>
        <taxon>Bacillati</taxon>
        <taxon>Actinomycetota</taxon>
        <taxon>Thermoleophilia</taxon>
        <taxon>Solirubrobacterales</taxon>
        <taxon>Paraconexibacteraceae</taxon>
        <taxon>Paraconexibacter</taxon>
    </lineage>
</organism>
<evidence type="ECO:0000313" key="2">
    <source>
        <dbReference type="EMBL" id="XAY03653.1"/>
    </source>
</evidence>